<evidence type="ECO:0000256" key="1">
    <source>
        <dbReference type="SAM" id="MobiDB-lite"/>
    </source>
</evidence>
<dbReference type="Ensembl" id="ENSPSMT00000007893.1">
    <property type="protein sequence ID" value="ENSPSMP00000006683.1"/>
    <property type="gene ID" value="ENSPSMG00000005019.1"/>
</dbReference>
<reference evidence="2" key="1">
    <citation type="submission" date="2025-08" db="UniProtKB">
        <authorList>
            <consortium name="Ensembl"/>
        </authorList>
    </citation>
    <scope>IDENTIFICATION</scope>
</reference>
<sequence>MFSGKSHLGCPSLHPPHCVLRPGGQPRVPRGDFTTVASEGRRSDAESPSTFSGRSDAPSETQLLRSLTKNNNNLHPPPKLSSKTTARSSAGAERMRKKLAKITVILLPNQCKKGGRSKQIENKEIKPSLLPDNMINFVGNPKESIRKFLRLVSEFSKITE</sequence>
<keyword evidence="3" id="KW-1185">Reference proteome</keyword>
<evidence type="ECO:0000313" key="3">
    <source>
        <dbReference type="Proteomes" id="UP000694414"/>
    </source>
</evidence>
<evidence type="ECO:0000313" key="2">
    <source>
        <dbReference type="Ensembl" id="ENSPSMP00000006683.1"/>
    </source>
</evidence>
<feature type="region of interest" description="Disordered" evidence="1">
    <location>
        <begin position="1"/>
        <end position="94"/>
    </location>
</feature>
<dbReference type="AlphaFoldDB" id="A0A8C8YSZ9"/>
<proteinExistence type="predicted"/>
<feature type="compositionally biased region" description="Polar residues" evidence="1">
    <location>
        <begin position="46"/>
        <end position="69"/>
    </location>
</feature>
<accession>A0A8C8YSZ9</accession>
<organism evidence="2 3">
    <name type="scientific">Prolemur simus</name>
    <name type="common">Greater bamboo lemur</name>
    <name type="synonym">Hapalemur simus</name>
    <dbReference type="NCBI Taxonomy" id="1328070"/>
    <lineage>
        <taxon>Eukaryota</taxon>
        <taxon>Metazoa</taxon>
        <taxon>Chordata</taxon>
        <taxon>Craniata</taxon>
        <taxon>Vertebrata</taxon>
        <taxon>Euteleostomi</taxon>
        <taxon>Mammalia</taxon>
        <taxon>Eutheria</taxon>
        <taxon>Euarchontoglires</taxon>
        <taxon>Primates</taxon>
        <taxon>Strepsirrhini</taxon>
        <taxon>Lemuriformes</taxon>
        <taxon>Lemuridae</taxon>
        <taxon>Prolemur</taxon>
    </lineage>
</organism>
<reference evidence="2" key="2">
    <citation type="submission" date="2025-09" db="UniProtKB">
        <authorList>
            <consortium name="Ensembl"/>
        </authorList>
    </citation>
    <scope>IDENTIFICATION</scope>
</reference>
<name>A0A8C8YSZ9_PROSS</name>
<dbReference type="Proteomes" id="UP000694414">
    <property type="component" value="Unplaced"/>
</dbReference>
<protein>
    <submittedName>
        <fullName evidence="2">Uncharacterized protein</fullName>
    </submittedName>
</protein>